<dbReference type="EMBL" id="BMYZ01000002">
    <property type="protein sequence ID" value="GGY79486.1"/>
    <property type="molecule type" value="Genomic_DNA"/>
</dbReference>
<sequence>MDAKKLARLFLPRTFPGVAEVKSASQGRVLDNLHSIEFYTDRIDGPMETPVITLGVIDKAALCRSLMGEAHNFFLAAIVSQGRACQVQEQNASWQAVEHYYAAYYAINYLVRLTGKSLTNMDERAKREILRLQIGTDKRDYIPTGLYVLVAVDEDAKIKLTLEKKSDKGGSHKDAWRLWDKLISDIEVETADDIEEYADLSLTLNEHMKFIRSNSNPIETRSGINYKFIGGTWIFEEKQDDVRKMQLMIEDSALHANMSSKGPRQMIINNDLVIGLAKEYFKDNATRNPKSIGSKLCNKYKRFMEPQ</sequence>
<gene>
    <name evidence="1" type="ORF">GCM10011613_25430</name>
</gene>
<protein>
    <submittedName>
        <fullName evidence="1">Uncharacterized protein</fullName>
    </submittedName>
</protein>
<keyword evidence="2" id="KW-1185">Reference proteome</keyword>
<comment type="caution">
    <text evidence="1">The sequence shown here is derived from an EMBL/GenBank/DDBJ whole genome shotgun (WGS) entry which is preliminary data.</text>
</comment>
<dbReference type="RefSeq" id="WP_189419163.1">
    <property type="nucleotide sequence ID" value="NZ_BMYZ01000002.1"/>
</dbReference>
<organism evidence="1 2">
    <name type="scientific">Cellvibrio zantedeschiae</name>
    <dbReference type="NCBI Taxonomy" id="1237077"/>
    <lineage>
        <taxon>Bacteria</taxon>
        <taxon>Pseudomonadati</taxon>
        <taxon>Pseudomonadota</taxon>
        <taxon>Gammaproteobacteria</taxon>
        <taxon>Cellvibrionales</taxon>
        <taxon>Cellvibrionaceae</taxon>
        <taxon>Cellvibrio</taxon>
    </lineage>
</organism>
<evidence type="ECO:0000313" key="2">
    <source>
        <dbReference type="Proteomes" id="UP000619761"/>
    </source>
</evidence>
<evidence type="ECO:0000313" key="1">
    <source>
        <dbReference type="EMBL" id="GGY79486.1"/>
    </source>
</evidence>
<dbReference type="Proteomes" id="UP000619761">
    <property type="component" value="Unassembled WGS sequence"/>
</dbReference>
<accession>A0ABQ3B838</accession>
<proteinExistence type="predicted"/>
<name>A0ABQ3B838_9GAMM</name>
<reference evidence="2" key="1">
    <citation type="journal article" date="2019" name="Int. J. Syst. Evol. Microbiol.">
        <title>The Global Catalogue of Microorganisms (GCM) 10K type strain sequencing project: providing services to taxonomists for standard genome sequencing and annotation.</title>
        <authorList>
            <consortium name="The Broad Institute Genomics Platform"/>
            <consortium name="The Broad Institute Genome Sequencing Center for Infectious Disease"/>
            <person name="Wu L."/>
            <person name="Ma J."/>
        </authorList>
    </citation>
    <scope>NUCLEOTIDE SEQUENCE [LARGE SCALE GENOMIC DNA]</scope>
    <source>
        <strain evidence="2">KCTC 32239</strain>
    </source>
</reference>